<proteinExistence type="predicted"/>
<dbReference type="Proteomes" id="UP000006377">
    <property type="component" value="Chromosome"/>
</dbReference>
<dbReference type="EMBL" id="CP000774">
    <property type="protein sequence ID" value="ABS62779.1"/>
    <property type="molecule type" value="Genomic_DNA"/>
</dbReference>
<dbReference type="Pfam" id="PF06980">
    <property type="entry name" value="DUF1302"/>
    <property type="match status" value="1"/>
</dbReference>
<accession>A7HS96</accession>
<keyword evidence="1" id="KW-0732">Signal</keyword>
<evidence type="ECO:0000313" key="3">
    <source>
        <dbReference type="Proteomes" id="UP000006377"/>
    </source>
</evidence>
<sequence>MSRKLIEAAGGLLAGVALTVAFTAGARAADFNVQGFIRQEPAIKLTDEENPYNQRGNIYNGVAVTQDSTLLGGGVTTTTRPIERGDNTFNLMATRLEVDFQANFNENWNGFARLRGYFQPDIFDNEGDPEFFETPLWSGGRGTFLEANGRNYMVDLPALYLDYSEGPLWLRLGNQQIAWGESLFFRVLDVPNGLDLRRHLLLDLVAEEFADERVAAPGIRGSYRVTNDIEVEAFTQLFNPSILANADTPYNVIPSQFTVHQQEGFDDAEGAMNVGGRVQAQVGGVALQAIAVNRRNPDGVFSWTASGVNRDIPGLVGSGAVLAQTPFEVSNTGVYSAQEWFTYAGMARLNGFTGFNTAINEFPATALLGAAAVPNQTLAASELDLFFQLSPLRGHIARTYHRENIFGLGANYVVNAGPESFFDQLVIRSEFTYTPDKIFTSPDLSQSFIEEDEYVASLVFEKYHRFSQEFPATFMVLQYLYKSESDMFGRHLSGMGATGARTSGLPEGENSFNAVAFALQQPFPNLIWRADFSVLYDVRGGALVQPGLKWKPNEQWTAEVFANITMSDGGNDDIVDTIDWADELTFRITYQF</sequence>
<dbReference type="AlphaFoldDB" id="A7HS96"/>
<dbReference type="HOGENOM" id="CLU_031686_0_0_5"/>
<organism evidence="2 3">
    <name type="scientific">Parvibaculum lavamentivorans (strain DS-1 / DSM 13023 / NCIMB 13966)</name>
    <dbReference type="NCBI Taxonomy" id="402881"/>
    <lineage>
        <taxon>Bacteria</taxon>
        <taxon>Pseudomonadati</taxon>
        <taxon>Pseudomonadota</taxon>
        <taxon>Alphaproteobacteria</taxon>
        <taxon>Hyphomicrobiales</taxon>
        <taxon>Parvibaculaceae</taxon>
        <taxon>Parvibaculum</taxon>
    </lineage>
</organism>
<evidence type="ECO:0008006" key="4">
    <source>
        <dbReference type="Google" id="ProtNLM"/>
    </source>
</evidence>
<evidence type="ECO:0000256" key="1">
    <source>
        <dbReference type="SAM" id="SignalP"/>
    </source>
</evidence>
<reference evidence="2 3" key="1">
    <citation type="journal article" date="2011" name="Stand. Genomic Sci.">
        <title>Complete genome sequence of Parvibaculum lavamentivorans type strain (DS-1(T)).</title>
        <authorList>
            <person name="Schleheck D."/>
            <person name="Weiss M."/>
            <person name="Pitluck S."/>
            <person name="Bruce D."/>
            <person name="Land M.L."/>
            <person name="Han S."/>
            <person name="Saunders E."/>
            <person name="Tapia R."/>
            <person name="Detter C."/>
            <person name="Brettin T."/>
            <person name="Han J."/>
            <person name="Woyke T."/>
            <person name="Goodwin L."/>
            <person name="Pennacchio L."/>
            <person name="Nolan M."/>
            <person name="Cook A.M."/>
            <person name="Kjelleberg S."/>
            <person name="Thomas T."/>
        </authorList>
    </citation>
    <scope>NUCLEOTIDE SEQUENCE [LARGE SCALE GENOMIC DNA]</scope>
    <source>
        <strain evidence="3">DS-1 / DSM 13023 / NCIMB 13966</strain>
    </source>
</reference>
<protein>
    <recommendedName>
        <fullName evidence="4">DUF1302 domain-containing protein</fullName>
    </recommendedName>
</protein>
<feature type="chain" id="PRO_5002707429" description="DUF1302 domain-containing protein" evidence="1">
    <location>
        <begin position="29"/>
        <end position="592"/>
    </location>
</feature>
<feature type="signal peptide" evidence="1">
    <location>
        <begin position="1"/>
        <end position="28"/>
    </location>
</feature>
<evidence type="ECO:0000313" key="2">
    <source>
        <dbReference type="EMBL" id="ABS62779.1"/>
    </source>
</evidence>
<gene>
    <name evidence="2" type="ordered locus">Plav_1158</name>
</gene>
<dbReference type="eggNOG" id="COG3419">
    <property type="taxonomic scope" value="Bacteria"/>
</dbReference>
<keyword evidence="3" id="KW-1185">Reference proteome</keyword>
<dbReference type="KEGG" id="pla:Plav_1158"/>
<name>A7HS96_PARL1</name>
<dbReference type="RefSeq" id="WP_012110044.1">
    <property type="nucleotide sequence ID" value="NC_009719.1"/>
</dbReference>
<dbReference type="InterPro" id="IPR010727">
    <property type="entry name" value="DUF1302"/>
</dbReference>
<dbReference type="STRING" id="402881.Plav_1158"/>